<dbReference type="OrthoDB" id="9776737at2"/>
<sequence>MRSIDKFFETEITIFGVNITLFDLFFFTIIACLGLYFRLSLYDIASGDYTLAFADWMRECHEAGGFAYLGIKPGVSDASTFDYNCMFQYIIVILHYIGGGIDDMYLVKTVSVIFDYVAAVTIMRITYNVTAGSVRKSLMAFAAVMFLPSVVLNSAAWAQNDSIFTSFILLSLLSVIKGKDNRAFIYLALSYSFKQQAIFFMPFIIIMWLKNRIKIRYILWVPVVHVAAMIPCAIAGRSWADLLGIYGKQVTMFSRLSMNYPSIYTIIASDLSKDMRKIIISAGTMATVIIMGMIAYYSYKKKFEVTTRFMITLVIFTAEVCCFCLPAMHERYGYLPEILTVVYALFSYKKMPICAALQVITMITYTRFLFGSTVLSLWPLTCAMLVIILIIGYDLYLQMNVPVKNTEIVNG</sequence>
<dbReference type="Proteomes" id="UP000182624">
    <property type="component" value="Unassembled WGS sequence"/>
</dbReference>
<keyword evidence="1" id="KW-0812">Transmembrane</keyword>
<feature type="transmembrane region" description="Helical" evidence="1">
    <location>
        <begin position="278"/>
        <end position="297"/>
    </location>
</feature>
<evidence type="ECO:0000313" key="3">
    <source>
        <dbReference type="Proteomes" id="UP000182624"/>
    </source>
</evidence>
<dbReference type="AlphaFoldDB" id="A0A1I5PJD6"/>
<name>A0A1I5PJD6_9FIRM</name>
<protein>
    <submittedName>
        <fullName evidence="2">Mannosyltransferase related to Gpi18</fullName>
    </submittedName>
</protein>
<feature type="transmembrane region" description="Helical" evidence="1">
    <location>
        <begin position="12"/>
        <end position="37"/>
    </location>
</feature>
<evidence type="ECO:0000256" key="1">
    <source>
        <dbReference type="SAM" id="Phobius"/>
    </source>
</evidence>
<feature type="transmembrane region" description="Helical" evidence="1">
    <location>
        <begin position="217"/>
        <end position="236"/>
    </location>
</feature>
<keyword evidence="3" id="KW-1185">Reference proteome</keyword>
<dbReference type="EMBL" id="FOXO01000001">
    <property type="protein sequence ID" value="SFP33656.1"/>
    <property type="molecule type" value="Genomic_DNA"/>
</dbReference>
<feature type="transmembrane region" description="Helical" evidence="1">
    <location>
        <begin position="309"/>
        <end position="328"/>
    </location>
</feature>
<organism evidence="2 3">
    <name type="scientific">Butyrivibrio proteoclasticus</name>
    <dbReference type="NCBI Taxonomy" id="43305"/>
    <lineage>
        <taxon>Bacteria</taxon>
        <taxon>Bacillati</taxon>
        <taxon>Bacillota</taxon>
        <taxon>Clostridia</taxon>
        <taxon>Lachnospirales</taxon>
        <taxon>Lachnospiraceae</taxon>
        <taxon>Butyrivibrio</taxon>
    </lineage>
</organism>
<feature type="transmembrane region" description="Helical" evidence="1">
    <location>
        <begin position="183"/>
        <end position="205"/>
    </location>
</feature>
<keyword evidence="1" id="KW-1133">Transmembrane helix</keyword>
<keyword evidence="2" id="KW-0328">Glycosyltransferase</keyword>
<evidence type="ECO:0000313" key="2">
    <source>
        <dbReference type="EMBL" id="SFP33656.1"/>
    </source>
</evidence>
<dbReference type="GO" id="GO:0016757">
    <property type="term" value="F:glycosyltransferase activity"/>
    <property type="evidence" value="ECO:0007669"/>
    <property type="project" value="UniProtKB-KW"/>
</dbReference>
<feature type="transmembrane region" description="Helical" evidence="1">
    <location>
        <begin position="348"/>
        <end position="370"/>
    </location>
</feature>
<feature type="transmembrane region" description="Helical" evidence="1">
    <location>
        <begin position="377"/>
        <end position="396"/>
    </location>
</feature>
<feature type="transmembrane region" description="Helical" evidence="1">
    <location>
        <begin position="138"/>
        <end position="158"/>
    </location>
</feature>
<keyword evidence="2" id="KW-0808">Transferase</keyword>
<keyword evidence="1" id="KW-0472">Membrane</keyword>
<accession>A0A1I5PJD6</accession>
<gene>
    <name evidence="2" type="ORF">SAMN04487928_10112</name>
</gene>
<dbReference type="RefSeq" id="WP_074882665.1">
    <property type="nucleotide sequence ID" value="NZ_FOXO01000001.1"/>
</dbReference>
<proteinExistence type="predicted"/>
<reference evidence="3" key="1">
    <citation type="submission" date="2016-10" db="EMBL/GenBank/DDBJ databases">
        <authorList>
            <person name="Varghese N."/>
            <person name="Submissions S."/>
        </authorList>
    </citation>
    <scope>NUCLEOTIDE SEQUENCE [LARGE SCALE GENOMIC DNA]</scope>
    <source>
        <strain evidence="3">P18</strain>
    </source>
</reference>